<evidence type="ECO:0000259" key="3">
    <source>
        <dbReference type="PROSITE" id="PS50240"/>
    </source>
</evidence>
<dbReference type="GO" id="GO:0004252">
    <property type="term" value="F:serine-type endopeptidase activity"/>
    <property type="evidence" value="ECO:0007669"/>
    <property type="project" value="InterPro"/>
</dbReference>
<dbReference type="Gene3D" id="2.40.10.10">
    <property type="entry name" value="Trypsin-like serine proteases"/>
    <property type="match status" value="1"/>
</dbReference>
<sequence length="348" mass="38194">MDSFIFNIDDLTVNVNLLFAFNSDSGAFSDFNPDQAFHSNLDPAIRSLPQSRFQLRPPASSLDSVARPVFNSDTTATHGSDFYKAESRIVGGEETDINEFPAMAGVVDVTIYQIKCGGIIIASGYVLTAAHCLSNRKVNETAVVVGEHDVNTGDSPVTQVLKVKKFILHSQYNSIPARLWSLPSDTWAGTRCERDNYDYDVGLVRTLTDIVFSDRVGPICLPFKFYNRSFTGDKVTALGWGTLFPGGPTSNVLRKVTLDVISQESCQQKMSNVTPRQMCTHTQGKDACQDDSGGPLLYTDPSSGWMFSVGIISYGRFCASDEPGINTRVTSILDWIVAMTPDVTYCKK</sequence>
<gene>
    <name evidence="4" type="ORF">EVAR_80653_1</name>
</gene>
<dbReference type="AlphaFoldDB" id="A0A4C1U4S4"/>
<keyword evidence="4" id="KW-0645">Protease</keyword>
<dbReference type="Proteomes" id="UP000299102">
    <property type="component" value="Unassembled WGS sequence"/>
</dbReference>
<reference evidence="4 5" key="1">
    <citation type="journal article" date="2019" name="Commun. Biol.">
        <title>The bagworm genome reveals a unique fibroin gene that provides high tensile strength.</title>
        <authorList>
            <person name="Kono N."/>
            <person name="Nakamura H."/>
            <person name="Ohtoshi R."/>
            <person name="Tomita M."/>
            <person name="Numata K."/>
            <person name="Arakawa K."/>
        </authorList>
    </citation>
    <scope>NUCLEOTIDE SEQUENCE [LARGE SCALE GENOMIC DNA]</scope>
</reference>
<accession>A0A4C1U4S4</accession>
<keyword evidence="1" id="KW-1015">Disulfide bond</keyword>
<organism evidence="4 5">
    <name type="scientific">Eumeta variegata</name>
    <name type="common">Bagworm moth</name>
    <name type="synonym">Eumeta japonica</name>
    <dbReference type="NCBI Taxonomy" id="151549"/>
    <lineage>
        <taxon>Eukaryota</taxon>
        <taxon>Metazoa</taxon>
        <taxon>Ecdysozoa</taxon>
        <taxon>Arthropoda</taxon>
        <taxon>Hexapoda</taxon>
        <taxon>Insecta</taxon>
        <taxon>Pterygota</taxon>
        <taxon>Neoptera</taxon>
        <taxon>Endopterygota</taxon>
        <taxon>Lepidoptera</taxon>
        <taxon>Glossata</taxon>
        <taxon>Ditrysia</taxon>
        <taxon>Tineoidea</taxon>
        <taxon>Psychidae</taxon>
        <taxon>Oiketicinae</taxon>
        <taxon>Eumeta</taxon>
    </lineage>
</organism>
<dbReference type="STRING" id="151549.A0A4C1U4S4"/>
<dbReference type="InterPro" id="IPR051487">
    <property type="entry name" value="Ser/Thr_Proteases_Immune/Dev"/>
</dbReference>
<dbReference type="InterPro" id="IPR018114">
    <property type="entry name" value="TRYPSIN_HIS"/>
</dbReference>
<dbReference type="InterPro" id="IPR001314">
    <property type="entry name" value="Peptidase_S1A"/>
</dbReference>
<dbReference type="SMART" id="SM00020">
    <property type="entry name" value="Tryp_SPc"/>
    <property type="match status" value="1"/>
</dbReference>
<feature type="domain" description="Peptidase S1" evidence="3">
    <location>
        <begin position="89"/>
        <end position="341"/>
    </location>
</feature>
<evidence type="ECO:0000313" key="4">
    <source>
        <dbReference type="EMBL" id="GBP20836.1"/>
    </source>
</evidence>
<dbReference type="PRINTS" id="PR00722">
    <property type="entry name" value="CHYMOTRYPSIN"/>
</dbReference>
<comment type="similarity">
    <text evidence="2">Belongs to the peptidase S1 family. CLIP subfamily.</text>
</comment>
<dbReference type="EMBL" id="BGZK01000123">
    <property type="protein sequence ID" value="GBP20836.1"/>
    <property type="molecule type" value="Genomic_DNA"/>
</dbReference>
<dbReference type="GO" id="GO:0006508">
    <property type="term" value="P:proteolysis"/>
    <property type="evidence" value="ECO:0007669"/>
    <property type="project" value="UniProtKB-KW"/>
</dbReference>
<dbReference type="OrthoDB" id="6380398at2759"/>
<dbReference type="InterPro" id="IPR009003">
    <property type="entry name" value="Peptidase_S1_PA"/>
</dbReference>
<name>A0A4C1U4S4_EUMVA</name>
<dbReference type="PROSITE" id="PS00134">
    <property type="entry name" value="TRYPSIN_HIS"/>
    <property type="match status" value="1"/>
</dbReference>
<dbReference type="InterPro" id="IPR001254">
    <property type="entry name" value="Trypsin_dom"/>
</dbReference>
<dbReference type="Pfam" id="PF00089">
    <property type="entry name" value="Trypsin"/>
    <property type="match status" value="1"/>
</dbReference>
<protein>
    <submittedName>
        <fullName evidence="4">Venom serine protease 34</fullName>
    </submittedName>
</protein>
<dbReference type="CDD" id="cd00190">
    <property type="entry name" value="Tryp_SPc"/>
    <property type="match status" value="1"/>
</dbReference>
<evidence type="ECO:0000313" key="5">
    <source>
        <dbReference type="Proteomes" id="UP000299102"/>
    </source>
</evidence>
<proteinExistence type="inferred from homology"/>
<evidence type="ECO:0000256" key="1">
    <source>
        <dbReference type="ARBA" id="ARBA00023157"/>
    </source>
</evidence>
<keyword evidence="4" id="KW-0378">Hydrolase</keyword>
<keyword evidence="5" id="KW-1185">Reference proteome</keyword>
<dbReference type="PANTHER" id="PTHR24256">
    <property type="entry name" value="TRYPTASE-RELATED"/>
    <property type="match status" value="1"/>
</dbReference>
<comment type="caution">
    <text evidence="4">The sequence shown here is derived from an EMBL/GenBank/DDBJ whole genome shotgun (WGS) entry which is preliminary data.</text>
</comment>
<dbReference type="InterPro" id="IPR043504">
    <property type="entry name" value="Peptidase_S1_PA_chymotrypsin"/>
</dbReference>
<dbReference type="PROSITE" id="PS50240">
    <property type="entry name" value="TRYPSIN_DOM"/>
    <property type="match status" value="1"/>
</dbReference>
<evidence type="ECO:0000256" key="2">
    <source>
        <dbReference type="ARBA" id="ARBA00024195"/>
    </source>
</evidence>
<dbReference type="SUPFAM" id="SSF50494">
    <property type="entry name" value="Trypsin-like serine proteases"/>
    <property type="match status" value="1"/>
</dbReference>